<accession>A0A8H6FNM3</accession>
<evidence type="ECO:0000313" key="2">
    <source>
        <dbReference type="EMBL" id="KAF6231882.1"/>
    </source>
</evidence>
<dbReference type="RefSeq" id="XP_037161314.1">
    <property type="nucleotide sequence ID" value="XM_037311852.1"/>
</dbReference>
<dbReference type="Proteomes" id="UP000578531">
    <property type="component" value="Unassembled WGS sequence"/>
</dbReference>
<gene>
    <name evidence="2" type="ORF">HO173_009965</name>
</gene>
<protein>
    <submittedName>
        <fullName evidence="2">Uncharacterized protein</fullName>
    </submittedName>
</protein>
<comment type="caution">
    <text evidence="2">The sequence shown here is derived from an EMBL/GenBank/DDBJ whole genome shotgun (WGS) entry which is preliminary data.</text>
</comment>
<reference evidence="2 3" key="1">
    <citation type="journal article" date="2020" name="Genomics">
        <title>Complete, high-quality genomes from long-read metagenomic sequencing of two wolf lichen thalli reveals enigmatic genome architecture.</title>
        <authorList>
            <person name="McKenzie S.K."/>
            <person name="Walston R.F."/>
            <person name="Allen J.L."/>
        </authorList>
    </citation>
    <scope>NUCLEOTIDE SEQUENCE [LARGE SCALE GENOMIC DNA]</scope>
    <source>
        <strain evidence="2">WasteWater2</strain>
    </source>
</reference>
<evidence type="ECO:0000313" key="3">
    <source>
        <dbReference type="Proteomes" id="UP000578531"/>
    </source>
</evidence>
<proteinExistence type="predicted"/>
<dbReference type="AlphaFoldDB" id="A0A8H6FNM3"/>
<keyword evidence="3" id="KW-1185">Reference proteome</keyword>
<evidence type="ECO:0000256" key="1">
    <source>
        <dbReference type="SAM" id="MobiDB-lite"/>
    </source>
</evidence>
<dbReference type="GeneID" id="59291613"/>
<sequence>MAQRTDLRKGENLIGSTSQFLLCYQEHVIQHCTQDPSTHLEGNQNHRHDGLLSREGPTVVGNCRPKVRRNCPRERIVREAEERARRSSGAQYTTQVPLIQSVPKTGPQGSIPPIPASTSMNVNTFSRPPVQPLIRSEQGKTVSWSTKAPFTMSIDSGGKQIRFSHCPVLTFPSMQYAYDYFHVQEKLHNQCAIQNGRPQRLQAAQRPLRAEQQGYLAEHLGLRIGQLANFAAQQACLAESLCPFEPVWQFDTPLKPIDAQDVLNLPTPPSHSVFDSQHQLATEPFAQSPWKEPVPVHSSSGSPPPESPPQTLFAESTPHAREIQARPRLRLPVKGLQSWPFRSQVTNDNPFLQSSSIQPADQAMTLPGSYHQPSTCIGTVLPRTLTNEVDISDQPPTFHGLYHSPFSYADTVLPQTLNRKDRRVLGVSSSAGVDEIRAGFWLRDFQYNADRYRAASLEERAVAALKLTRAQEAVDRLCGCSGEY</sequence>
<name>A0A8H6FNM3_9LECA</name>
<feature type="region of interest" description="Disordered" evidence="1">
    <location>
        <begin position="289"/>
        <end position="313"/>
    </location>
</feature>
<dbReference type="EMBL" id="JACCJC010000053">
    <property type="protein sequence ID" value="KAF6231882.1"/>
    <property type="molecule type" value="Genomic_DNA"/>
</dbReference>
<dbReference type="OrthoDB" id="10475137at2759"/>
<feature type="region of interest" description="Disordered" evidence="1">
    <location>
        <begin position="35"/>
        <end position="60"/>
    </location>
</feature>
<organism evidence="2 3">
    <name type="scientific">Letharia columbiana</name>
    <dbReference type="NCBI Taxonomy" id="112416"/>
    <lineage>
        <taxon>Eukaryota</taxon>
        <taxon>Fungi</taxon>
        <taxon>Dikarya</taxon>
        <taxon>Ascomycota</taxon>
        <taxon>Pezizomycotina</taxon>
        <taxon>Lecanoromycetes</taxon>
        <taxon>OSLEUM clade</taxon>
        <taxon>Lecanoromycetidae</taxon>
        <taxon>Lecanorales</taxon>
        <taxon>Lecanorineae</taxon>
        <taxon>Parmeliaceae</taxon>
        <taxon>Letharia</taxon>
    </lineage>
</organism>